<dbReference type="Proteomes" id="UP001634394">
    <property type="component" value="Unassembled WGS sequence"/>
</dbReference>
<dbReference type="EMBL" id="JBJQND010000016">
    <property type="protein sequence ID" value="KAL3848281.1"/>
    <property type="molecule type" value="Genomic_DNA"/>
</dbReference>
<name>A0ABD3UHL7_SINWO</name>
<reference evidence="1 2" key="1">
    <citation type="submission" date="2024-11" db="EMBL/GenBank/DDBJ databases">
        <title>Chromosome-level genome assembly of the freshwater bivalve Anodonta woodiana.</title>
        <authorList>
            <person name="Chen X."/>
        </authorList>
    </citation>
    <scope>NUCLEOTIDE SEQUENCE [LARGE SCALE GENOMIC DNA]</scope>
    <source>
        <strain evidence="1">MN2024</strain>
        <tissue evidence="1">Gills</tissue>
    </source>
</reference>
<protein>
    <submittedName>
        <fullName evidence="1">Uncharacterized protein</fullName>
    </submittedName>
</protein>
<dbReference type="AlphaFoldDB" id="A0ABD3UHL7"/>
<evidence type="ECO:0000313" key="1">
    <source>
        <dbReference type="EMBL" id="KAL3848281.1"/>
    </source>
</evidence>
<proteinExistence type="predicted"/>
<evidence type="ECO:0000313" key="2">
    <source>
        <dbReference type="Proteomes" id="UP001634394"/>
    </source>
</evidence>
<sequence>MKEMKRMKNDSVPLGEIIKSKDDYDKNVGHALISLGSRLKSDLRVMTTVLKSQTMVIEKLKVVNEKHIEIVSAQMSGIQLQNINVLQLSCSNENMTRSSCPSPTASDTPNTVLNTGVIDGHNLESRKRILFDQQ</sequence>
<gene>
    <name evidence="1" type="ORF">ACJMK2_019149</name>
</gene>
<organism evidence="1 2">
    <name type="scientific">Sinanodonta woodiana</name>
    <name type="common">Chinese pond mussel</name>
    <name type="synonym">Anodonta woodiana</name>
    <dbReference type="NCBI Taxonomy" id="1069815"/>
    <lineage>
        <taxon>Eukaryota</taxon>
        <taxon>Metazoa</taxon>
        <taxon>Spiralia</taxon>
        <taxon>Lophotrochozoa</taxon>
        <taxon>Mollusca</taxon>
        <taxon>Bivalvia</taxon>
        <taxon>Autobranchia</taxon>
        <taxon>Heteroconchia</taxon>
        <taxon>Palaeoheterodonta</taxon>
        <taxon>Unionida</taxon>
        <taxon>Unionoidea</taxon>
        <taxon>Unionidae</taxon>
        <taxon>Unioninae</taxon>
        <taxon>Sinanodonta</taxon>
    </lineage>
</organism>
<comment type="caution">
    <text evidence="1">The sequence shown here is derived from an EMBL/GenBank/DDBJ whole genome shotgun (WGS) entry which is preliminary data.</text>
</comment>
<keyword evidence="2" id="KW-1185">Reference proteome</keyword>
<accession>A0ABD3UHL7</accession>